<dbReference type="InterPro" id="IPR016032">
    <property type="entry name" value="Sig_transdc_resp-reg_C-effctor"/>
</dbReference>
<dbReference type="GO" id="GO:0006355">
    <property type="term" value="P:regulation of DNA-templated transcription"/>
    <property type="evidence" value="ECO:0007669"/>
    <property type="project" value="InterPro"/>
</dbReference>
<dbReference type="AlphaFoldDB" id="A0A1G6SIX7"/>
<dbReference type="OrthoDB" id="3679796at2"/>
<dbReference type="GO" id="GO:0000160">
    <property type="term" value="P:phosphorelay signal transduction system"/>
    <property type="evidence" value="ECO:0007669"/>
    <property type="project" value="InterPro"/>
</dbReference>
<dbReference type="SMART" id="SM00448">
    <property type="entry name" value="REC"/>
    <property type="match status" value="1"/>
</dbReference>
<dbReference type="PROSITE" id="PS50043">
    <property type="entry name" value="HTH_LUXR_2"/>
    <property type="match status" value="1"/>
</dbReference>
<gene>
    <name evidence="6" type="ORF">SAMN04488239_105296</name>
</gene>
<dbReference type="PANTHER" id="PTHR45566">
    <property type="entry name" value="HTH-TYPE TRANSCRIPTIONAL REGULATOR YHJB-RELATED"/>
    <property type="match status" value="1"/>
</dbReference>
<organism evidence="6 7">
    <name type="scientific">Ruegeria marina</name>
    <dbReference type="NCBI Taxonomy" id="639004"/>
    <lineage>
        <taxon>Bacteria</taxon>
        <taxon>Pseudomonadati</taxon>
        <taxon>Pseudomonadota</taxon>
        <taxon>Alphaproteobacteria</taxon>
        <taxon>Rhodobacterales</taxon>
        <taxon>Roseobacteraceae</taxon>
        <taxon>Ruegeria</taxon>
    </lineage>
</organism>
<dbReference type="InterPro" id="IPR058245">
    <property type="entry name" value="NreC/VraR/RcsB-like_REC"/>
</dbReference>
<reference evidence="7" key="1">
    <citation type="submission" date="2016-10" db="EMBL/GenBank/DDBJ databases">
        <authorList>
            <person name="Varghese N."/>
            <person name="Submissions S."/>
        </authorList>
    </citation>
    <scope>NUCLEOTIDE SEQUENCE [LARGE SCALE GENOMIC DNA]</scope>
    <source>
        <strain evidence="7">CGMCC 1.9108</strain>
    </source>
</reference>
<dbReference type="CDD" id="cd17535">
    <property type="entry name" value="REC_NarL-like"/>
    <property type="match status" value="1"/>
</dbReference>
<evidence type="ECO:0000313" key="6">
    <source>
        <dbReference type="EMBL" id="SDD16890.1"/>
    </source>
</evidence>
<evidence type="ECO:0000256" key="3">
    <source>
        <dbReference type="PROSITE-ProRule" id="PRU00169"/>
    </source>
</evidence>
<dbReference type="PROSITE" id="PS50110">
    <property type="entry name" value="RESPONSE_REGULATORY"/>
    <property type="match status" value="1"/>
</dbReference>
<protein>
    <submittedName>
        <fullName evidence="6">Two component transcriptional regulator, LuxR family</fullName>
    </submittedName>
</protein>
<feature type="modified residue" description="4-aspartylphosphate" evidence="3">
    <location>
        <position position="52"/>
    </location>
</feature>
<feature type="domain" description="HTH luxR-type" evidence="4">
    <location>
        <begin position="136"/>
        <end position="201"/>
    </location>
</feature>
<sequence>MKVLLADDHDLVRDALSAFIETEVDMQVTAVPDLLAACDAARQTLYDIILLDYSMPGMNGLEGLAQAIQAGDGQPVAIMSGTAPRTVAQEALNAGAAGFLPKTIGARSLINAIRFMVAGETFVPADFMTTEDVAEDHPIAKLLSRREVEVLKGLCRGQSNKEIARDLELQEVTIKLHVKTLCRKLSARNRTQAAMIGKEAGLF</sequence>
<dbReference type="InterPro" id="IPR051015">
    <property type="entry name" value="EvgA-like"/>
</dbReference>
<dbReference type="InterPro" id="IPR001789">
    <property type="entry name" value="Sig_transdc_resp-reg_receiver"/>
</dbReference>
<dbReference type="SUPFAM" id="SSF52172">
    <property type="entry name" value="CheY-like"/>
    <property type="match status" value="1"/>
</dbReference>
<dbReference type="GO" id="GO:0003677">
    <property type="term" value="F:DNA binding"/>
    <property type="evidence" value="ECO:0007669"/>
    <property type="project" value="UniProtKB-KW"/>
</dbReference>
<accession>A0A1G6SIX7</accession>
<dbReference type="InterPro" id="IPR000792">
    <property type="entry name" value="Tscrpt_reg_LuxR_C"/>
</dbReference>
<dbReference type="RefSeq" id="WP_093030270.1">
    <property type="nucleotide sequence ID" value="NZ_FMZV01000005.1"/>
</dbReference>
<dbReference type="Pfam" id="PF00072">
    <property type="entry name" value="Response_reg"/>
    <property type="match status" value="1"/>
</dbReference>
<dbReference type="PANTHER" id="PTHR45566:SF2">
    <property type="entry name" value="NARL SUBFAMILY"/>
    <property type="match status" value="1"/>
</dbReference>
<dbReference type="STRING" id="639004.SAMN04488239_105296"/>
<dbReference type="PRINTS" id="PR00038">
    <property type="entry name" value="HTHLUXR"/>
</dbReference>
<keyword evidence="1 3" id="KW-0597">Phosphoprotein</keyword>
<evidence type="ECO:0000259" key="5">
    <source>
        <dbReference type="PROSITE" id="PS50110"/>
    </source>
</evidence>
<dbReference type="Gene3D" id="3.40.50.2300">
    <property type="match status" value="1"/>
</dbReference>
<dbReference type="CDD" id="cd06170">
    <property type="entry name" value="LuxR_C_like"/>
    <property type="match status" value="1"/>
</dbReference>
<dbReference type="SUPFAM" id="SSF46894">
    <property type="entry name" value="C-terminal effector domain of the bipartite response regulators"/>
    <property type="match status" value="1"/>
</dbReference>
<evidence type="ECO:0000313" key="7">
    <source>
        <dbReference type="Proteomes" id="UP000199628"/>
    </source>
</evidence>
<name>A0A1G6SIX7_9RHOB</name>
<feature type="domain" description="Response regulatory" evidence="5">
    <location>
        <begin position="2"/>
        <end position="117"/>
    </location>
</feature>
<dbReference type="InterPro" id="IPR011006">
    <property type="entry name" value="CheY-like_superfamily"/>
</dbReference>
<keyword evidence="2" id="KW-0238">DNA-binding</keyword>
<keyword evidence="7" id="KW-1185">Reference proteome</keyword>
<dbReference type="EMBL" id="FMZV01000005">
    <property type="protein sequence ID" value="SDD16890.1"/>
    <property type="molecule type" value="Genomic_DNA"/>
</dbReference>
<dbReference type="Proteomes" id="UP000199628">
    <property type="component" value="Unassembled WGS sequence"/>
</dbReference>
<evidence type="ECO:0000259" key="4">
    <source>
        <dbReference type="PROSITE" id="PS50043"/>
    </source>
</evidence>
<dbReference type="SMART" id="SM00421">
    <property type="entry name" value="HTH_LUXR"/>
    <property type="match status" value="1"/>
</dbReference>
<evidence type="ECO:0000256" key="2">
    <source>
        <dbReference type="ARBA" id="ARBA00023125"/>
    </source>
</evidence>
<evidence type="ECO:0000256" key="1">
    <source>
        <dbReference type="ARBA" id="ARBA00022553"/>
    </source>
</evidence>
<dbReference type="Pfam" id="PF00196">
    <property type="entry name" value="GerE"/>
    <property type="match status" value="1"/>
</dbReference>
<proteinExistence type="predicted"/>